<feature type="transmembrane region" description="Helical" evidence="7">
    <location>
        <begin position="6"/>
        <end position="24"/>
    </location>
</feature>
<dbReference type="InterPro" id="IPR006603">
    <property type="entry name" value="PQ-loop_rpt"/>
</dbReference>
<evidence type="ECO:0000256" key="7">
    <source>
        <dbReference type="SAM" id="Phobius"/>
    </source>
</evidence>
<dbReference type="EMBL" id="CAJJDM010000009">
    <property type="protein sequence ID" value="CAD8047744.1"/>
    <property type="molecule type" value="Genomic_DNA"/>
</dbReference>
<dbReference type="GO" id="GO:0012505">
    <property type="term" value="C:endomembrane system"/>
    <property type="evidence" value="ECO:0007669"/>
    <property type="project" value="UniProtKB-SubCell"/>
</dbReference>
<accession>A0A8S1JXL5</accession>
<evidence type="ECO:0000256" key="2">
    <source>
        <dbReference type="ARBA" id="ARBA00022448"/>
    </source>
</evidence>
<dbReference type="AlphaFoldDB" id="A0A8S1JXL5"/>
<dbReference type="OMA" id="LAFAYHG"/>
<sequence length="252" mass="29226">MTFLQTLSTLIGWTYFAVWSISFYPQIYENWRLKNVNGLSVDYVGLNITGYICLCIYSTAGYLDKSLDVGTIHNEDLAFAYHGLFCTLIIIGQMIFYPLGDNKLSKFIIVILVILWTLTPIYFLLTQTFDVIDVSVNYNAYRIIGYDKLLISFIKYIPQVYWNYKRKKTIGWNIWVSLLDITGGILSVIQTIMDQFIYDDNNEINPVKFALGLLTIGFDSILIFQHYFLYPPKKDTQVMDYVTMKDNGLDDI</sequence>
<feature type="transmembrane region" description="Helical" evidence="7">
    <location>
        <begin position="36"/>
        <end position="59"/>
    </location>
</feature>
<keyword evidence="4" id="KW-0677">Repeat</keyword>
<evidence type="ECO:0008006" key="10">
    <source>
        <dbReference type="Google" id="ProtNLM"/>
    </source>
</evidence>
<feature type="transmembrane region" description="Helical" evidence="7">
    <location>
        <begin position="170"/>
        <end position="189"/>
    </location>
</feature>
<organism evidence="8 9">
    <name type="scientific">Paramecium primaurelia</name>
    <dbReference type="NCBI Taxonomy" id="5886"/>
    <lineage>
        <taxon>Eukaryota</taxon>
        <taxon>Sar</taxon>
        <taxon>Alveolata</taxon>
        <taxon>Ciliophora</taxon>
        <taxon>Intramacronucleata</taxon>
        <taxon>Oligohymenophorea</taxon>
        <taxon>Peniculida</taxon>
        <taxon>Parameciidae</taxon>
        <taxon>Paramecium</taxon>
    </lineage>
</organism>
<proteinExistence type="predicted"/>
<dbReference type="PANTHER" id="PTHR13131">
    <property type="entry name" value="CYSTINOSIN"/>
    <property type="match status" value="1"/>
</dbReference>
<reference evidence="8" key="1">
    <citation type="submission" date="2021-01" db="EMBL/GenBank/DDBJ databases">
        <authorList>
            <consortium name="Genoscope - CEA"/>
            <person name="William W."/>
        </authorList>
    </citation>
    <scope>NUCLEOTIDE SEQUENCE</scope>
</reference>
<dbReference type="InterPro" id="IPR005282">
    <property type="entry name" value="LC_transporter"/>
</dbReference>
<comment type="subcellular location">
    <subcellularLocation>
        <location evidence="1">Endomembrane system</location>
        <topology evidence="1">Multi-pass membrane protein</topology>
    </subcellularLocation>
</comment>
<evidence type="ECO:0000256" key="1">
    <source>
        <dbReference type="ARBA" id="ARBA00004127"/>
    </source>
</evidence>
<keyword evidence="3 7" id="KW-0812">Transmembrane</keyword>
<evidence type="ECO:0000313" key="8">
    <source>
        <dbReference type="EMBL" id="CAD8047744.1"/>
    </source>
</evidence>
<protein>
    <recommendedName>
        <fullName evidence="10">Cystinosin</fullName>
    </recommendedName>
</protein>
<name>A0A8S1JXL5_PARPR</name>
<gene>
    <name evidence="8" type="ORF">PPRIM_AZ9-3.1.T0120053</name>
</gene>
<feature type="transmembrane region" description="Helical" evidence="7">
    <location>
        <begin position="107"/>
        <end position="125"/>
    </location>
</feature>
<feature type="transmembrane region" description="Helical" evidence="7">
    <location>
        <begin position="79"/>
        <end position="100"/>
    </location>
</feature>
<dbReference type="PANTHER" id="PTHR13131:SF5">
    <property type="entry name" value="CYSTINOSIN"/>
    <property type="match status" value="1"/>
</dbReference>
<dbReference type="Proteomes" id="UP000688137">
    <property type="component" value="Unassembled WGS sequence"/>
</dbReference>
<evidence type="ECO:0000313" key="9">
    <source>
        <dbReference type="Proteomes" id="UP000688137"/>
    </source>
</evidence>
<dbReference type="SMART" id="SM00679">
    <property type="entry name" value="CTNS"/>
    <property type="match status" value="2"/>
</dbReference>
<feature type="transmembrane region" description="Helical" evidence="7">
    <location>
        <begin position="140"/>
        <end position="158"/>
    </location>
</feature>
<dbReference type="GO" id="GO:0005774">
    <property type="term" value="C:vacuolar membrane"/>
    <property type="evidence" value="ECO:0007669"/>
    <property type="project" value="TreeGrafter"/>
</dbReference>
<evidence type="ECO:0000256" key="4">
    <source>
        <dbReference type="ARBA" id="ARBA00022737"/>
    </source>
</evidence>
<comment type="caution">
    <text evidence="8">The sequence shown here is derived from an EMBL/GenBank/DDBJ whole genome shotgun (WGS) entry which is preliminary data.</text>
</comment>
<keyword evidence="9" id="KW-1185">Reference proteome</keyword>
<keyword evidence="6 7" id="KW-0472">Membrane</keyword>
<dbReference type="GO" id="GO:0015184">
    <property type="term" value="F:L-cystine transmembrane transporter activity"/>
    <property type="evidence" value="ECO:0007669"/>
    <property type="project" value="TreeGrafter"/>
</dbReference>
<feature type="transmembrane region" description="Helical" evidence="7">
    <location>
        <begin position="209"/>
        <end position="230"/>
    </location>
</feature>
<evidence type="ECO:0000256" key="3">
    <source>
        <dbReference type="ARBA" id="ARBA00022692"/>
    </source>
</evidence>
<evidence type="ECO:0000256" key="5">
    <source>
        <dbReference type="ARBA" id="ARBA00022989"/>
    </source>
</evidence>
<keyword evidence="2" id="KW-0813">Transport</keyword>
<evidence type="ECO:0000256" key="6">
    <source>
        <dbReference type="ARBA" id="ARBA00023136"/>
    </source>
</evidence>
<keyword evidence="5 7" id="KW-1133">Transmembrane helix</keyword>
<dbReference type="Pfam" id="PF04193">
    <property type="entry name" value="PQ-loop"/>
    <property type="match status" value="2"/>
</dbReference>